<feature type="transmembrane region" description="Helical" evidence="3">
    <location>
        <begin position="369"/>
        <end position="389"/>
    </location>
</feature>
<dbReference type="GO" id="GO:0007169">
    <property type="term" value="P:cell surface receptor protein tyrosine kinase signaling pathway"/>
    <property type="evidence" value="ECO:0007669"/>
    <property type="project" value="TreeGrafter"/>
</dbReference>
<dbReference type="InterPro" id="IPR000719">
    <property type="entry name" value="Prot_kinase_dom"/>
</dbReference>
<evidence type="ECO:0000313" key="6">
    <source>
        <dbReference type="EMBL" id="CAG7676356.1"/>
    </source>
</evidence>
<dbReference type="InterPro" id="IPR050122">
    <property type="entry name" value="RTK"/>
</dbReference>
<dbReference type="OrthoDB" id="3256376at2759"/>
<proteinExistence type="predicted"/>
<evidence type="ECO:0000313" key="7">
    <source>
        <dbReference type="Proteomes" id="UP000708208"/>
    </source>
</evidence>
<dbReference type="GO" id="GO:0004714">
    <property type="term" value="F:transmembrane receptor protein tyrosine kinase activity"/>
    <property type="evidence" value="ECO:0007669"/>
    <property type="project" value="TreeGrafter"/>
</dbReference>
<evidence type="ECO:0000256" key="3">
    <source>
        <dbReference type="SAM" id="Phobius"/>
    </source>
</evidence>
<dbReference type="InterPro" id="IPR017441">
    <property type="entry name" value="Protein_kinase_ATP_BS"/>
</dbReference>
<feature type="domain" description="Ig-like" evidence="5">
    <location>
        <begin position="250"/>
        <end position="351"/>
    </location>
</feature>
<keyword evidence="2" id="KW-0067">ATP-binding</keyword>
<dbReference type="PANTHER" id="PTHR24416:SF600">
    <property type="entry name" value="PDGF- AND VEGF-RECEPTOR RELATED, ISOFORM J"/>
    <property type="match status" value="1"/>
</dbReference>
<keyword evidence="7" id="KW-1185">Reference proteome</keyword>
<gene>
    <name evidence="6" type="ORF">AFUS01_LOCUS2415</name>
</gene>
<dbReference type="PROSITE" id="PS50011">
    <property type="entry name" value="PROTEIN_KINASE_DOM"/>
    <property type="match status" value="1"/>
</dbReference>
<dbReference type="GO" id="GO:0043235">
    <property type="term" value="C:receptor complex"/>
    <property type="evidence" value="ECO:0007669"/>
    <property type="project" value="TreeGrafter"/>
</dbReference>
<dbReference type="GO" id="GO:0005524">
    <property type="term" value="F:ATP binding"/>
    <property type="evidence" value="ECO:0007669"/>
    <property type="project" value="UniProtKB-UniRule"/>
</dbReference>
<dbReference type="Pfam" id="PF07714">
    <property type="entry name" value="PK_Tyr_Ser-Thr"/>
    <property type="match status" value="1"/>
</dbReference>
<keyword evidence="3" id="KW-1133">Transmembrane helix</keyword>
<dbReference type="AlphaFoldDB" id="A0A8J2J237"/>
<evidence type="ECO:0000259" key="5">
    <source>
        <dbReference type="PROSITE" id="PS50835"/>
    </source>
</evidence>
<feature type="domain" description="Protein kinase" evidence="4">
    <location>
        <begin position="435"/>
        <end position="583"/>
    </location>
</feature>
<organism evidence="6 7">
    <name type="scientific">Allacma fusca</name>
    <dbReference type="NCBI Taxonomy" id="39272"/>
    <lineage>
        <taxon>Eukaryota</taxon>
        <taxon>Metazoa</taxon>
        <taxon>Ecdysozoa</taxon>
        <taxon>Arthropoda</taxon>
        <taxon>Hexapoda</taxon>
        <taxon>Collembola</taxon>
        <taxon>Symphypleona</taxon>
        <taxon>Sminthuridae</taxon>
        <taxon>Allacma</taxon>
    </lineage>
</organism>
<evidence type="ECO:0000259" key="4">
    <source>
        <dbReference type="PROSITE" id="PS50011"/>
    </source>
</evidence>
<evidence type="ECO:0000256" key="1">
    <source>
        <dbReference type="ARBA" id="ARBA00004167"/>
    </source>
</evidence>
<comment type="caution">
    <text evidence="6">The sequence shown here is derived from an EMBL/GenBank/DDBJ whole genome shotgun (WGS) entry which is preliminary data.</text>
</comment>
<comment type="subcellular location">
    <subcellularLocation>
        <location evidence="1">Membrane</location>
        <topology evidence="1">Single-pass membrane protein</topology>
    </subcellularLocation>
</comment>
<keyword evidence="3" id="KW-0472">Membrane</keyword>
<protein>
    <submittedName>
        <fullName evidence="6">Uncharacterized protein</fullName>
    </submittedName>
</protein>
<dbReference type="EMBL" id="CAJVCH010013777">
    <property type="protein sequence ID" value="CAG7676356.1"/>
    <property type="molecule type" value="Genomic_DNA"/>
</dbReference>
<dbReference type="PROSITE" id="PS00107">
    <property type="entry name" value="PROTEIN_KINASE_ATP"/>
    <property type="match status" value="1"/>
</dbReference>
<dbReference type="PROSITE" id="PS50835">
    <property type="entry name" value="IG_LIKE"/>
    <property type="match status" value="1"/>
</dbReference>
<keyword evidence="3" id="KW-0812">Transmembrane</keyword>
<feature type="binding site" evidence="2">
    <location>
        <position position="462"/>
    </location>
    <ligand>
        <name>ATP</name>
        <dbReference type="ChEBI" id="CHEBI:30616"/>
    </ligand>
</feature>
<dbReference type="GO" id="GO:0005886">
    <property type="term" value="C:plasma membrane"/>
    <property type="evidence" value="ECO:0007669"/>
    <property type="project" value="TreeGrafter"/>
</dbReference>
<dbReference type="InterPro" id="IPR001245">
    <property type="entry name" value="Ser-Thr/Tyr_kinase_cat_dom"/>
</dbReference>
<evidence type="ECO:0000256" key="2">
    <source>
        <dbReference type="PROSITE-ProRule" id="PRU10141"/>
    </source>
</evidence>
<keyword evidence="2" id="KW-0547">Nucleotide-binding</keyword>
<dbReference type="InterPro" id="IPR007110">
    <property type="entry name" value="Ig-like_dom"/>
</dbReference>
<sequence length="583" mass="65908">MMELACEIVLMDEEPDDYKLNTYLEVTNQEADPTFLNLRFAHGNKMTRRERYRKLTPWDTRLGRNNACKYSLHVDLESGMYACVLANNTQQEVQTTFLPCDNPNECETQFKNKGDSHCDTDLTFQYTCTSPICSEISTKATLFVIGCGEYGNNSVARGFYRTLDDVQNGRKRIVEYNKKDVPFEQMGEIRLAKSEHPEMEYAPNKQPDRPRKSLIFNDTSIQKIICEAPNWKTVNGTYFELDLRVQESIPPYTHKKVFDDGENSMTKQNFSIDVRNKIQVLCCNRTGKPPAVITWKFDGHKHEESNGNETASNYYNKTEYPDKSEIELVANHPYREIVCSVENKAGKAKVNFRFKTDPVTQKSLDIPSLLTIIAGAGVVLILVIGVAWYKIRATKKGAYISEDDIEEFYAGASDGHDALLLPYNVRLEVPRESFFLDKVTLGSGTFGKVVKGHIGFLAVAIKISKSSSESLMYVKCLLKEIKIMSYVGNHPNIVNLFGACTSKLEKNEVFVIMEFCERGDLHSILTKGRENFIDLFETSSVATMPNGSVVSELACSNMILSTSHLTQWAINIVDGMDFISSKN</sequence>
<name>A0A8J2J237_9HEXA</name>
<reference evidence="6" key="1">
    <citation type="submission" date="2021-06" db="EMBL/GenBank/DDBJ databases">
        <authorList>
            <person name="Hodson N. C."/>
            <person name="Mongue J. A."/>
            <person name="Jaron S. K."/>
        </authorList>
    </citation>
    <scope>NUCLEOTIDE SEQUENCE</scope>
</reference>
<accession>A0A8J2J237</accession>
<dbReference type="Proteomes" id="UP000708208">
    <property type="component" value="Unassembled WGS sequence"/>
</dbReference>
<dbReference type="PANTHER" id="PTHR24416">
    <property type="entry name" value="TYROSINE-PROTEIN KINASE RECEPTOR"/>
    <property type="match status" value="1"/>
</dbReference>